<keyword evidence="2" id="KW-1185">Reference proteome</keyword>
<gene>
    <name evidence="1" type="ORF">OG375_04375</name>
</gene>
<evidence type="ECO:0008006" key="3">
    <source>
        <dbReference type="Google" id="ProtNLM"/>
    </source>
</evidence>
<name>A0ABZ1PHZ7_9ACTN</name>
<accession>A0ABZ1PHZ7</accession>
<dbReference type="SUPFAM" id="SSF110857">
    <property type="entry name" value="Gamma-glutamyl cyclotransferase-like"/>
    <property type="match status" value="1"/>
</dbReference>
<sequence>MPSLGSPQDRDLPLFAYGSLRPGELAFGLIEPLVSRHVEATATGVIRMRDGLPLLDRSAAGHVHGSLLFFPAGQLDEAWQIVASFEPGTQYRWTTTEAMTEDGRSTNANVLAGAKFQRGVSGDPVPEWSAGHDPVLGEGLAEVRRLVMEVAPHVVQPQPDSPRFWRQFFRLQASYLLLWSVVERYTALRYGPALEPGDRVRRMGNDPAFQAALKTVGAKPDTVVDSRDPTKTIKLRPDGTGGAHYYYAVRSNLSHRGKGAFRDACLVLKAVVELHDAMLELLAQHVSIPEHSGLDEVRLGRILPPGALA</sequence>
<dbReference type="Proteomes" id="UP001346877">
    <property type="component" value="Chromosome"/>
</dbReference>
<dbReference type="InterPro" id="IPR036568">
    <property type="entry name" value="GGCT-like_sf"/>
</dbReference>
<evidence type="ECO:0000313" key="1">
    <source>
        <dbReference type="EMBL" id="WUI83612.1"/>
    </source>
</evidence>
<protein>
    <recommendedName>
        <fullName evidence="3">AIG2-like family protein</fullName>
    </recommendedName>
</protein>
<dbReference type="RefSeq" id="WP_328372784.1">
    <property type="nucleotide sequence ID" value="NZ_CP107941.1"/>
</dbReference>
<dbReference type="Gene3D" id="3.10.490.10">
    <property type="entry name" value="Gamma-glutamyl cyclotransferase-like"/>
    <property type="match status" value="1"/>
</dbReference>
<organism evidence="1 2">
    <name type="scientific">Micromonospora zamorensis</name>
    <dbReference type="NCBI Taxonomy" id="709883"/>
    <lineage>
        <taxon>Bacteria</taxon>
        <taxon>Bacillati</taxon>
        <taxon>Actinomycetota</taxon>
        <taxon>Actinomycetes</taxon>
        <taxon>Micromonosporales</taxon>
        <taxon>Micromonosporaceae</taxon>
        <taxon>Micromonospora</taxon>
    </lineage>
</organism>
<evidence type="ECO:0000313" key="2">
    <source>
        <dbReference type="Proteomes" id="UP001346877"/>
    </source>
</evidence>
<reference evidence="1 2" key="1">
    <citation type="submission" date="2022-10" db="EMBL/GenBank/DDBJ databases">
        <title>The complete genomes of actinobacterial strains from the NBC collection.</title>
        <authorList>
            <person name="Joergensen T.S."/>
            <person name="Alvarez Arevalo M."/>
            <person name="Sterndorff E.B."/>
            <person name="Faurdal D."/>
            <person name="Vuksanovic O."/>
            <person name="Mourched A.-S."/>
            <person name="Charusanti P."/>
            <person name="Shaw S."/>
            <person name="Blin K."/>
            <person name="Weber T."/>
        </authorList>
    </citation>
    <scope>NUCLEOTIDE SEQUENCE [LARGE SCALE GENOMIC DNA]</scope>
    <source>
        <strain evidence="1 2">NBC_00396</strain>
    </source>
</reference>
<dbReference type="EMBL" id="CP107941">
    <property type="protein sequence ID" value="WUI83612.1"/>
    <property type="molecule type" value="Genomic_DNA"/>
</dbReference>
<proteinExistence type="predicted"/>